<name>A0A484R3F6_9ZZZZ</name>
<dbReference type="EMBL" id="CAADID010000003">
    <property type="protein sequence ID" value="VFR58159.1"/>
    <property type="molecule type" value="Genomic_DNA"/>
</dbReference>
<proteinExistence type="predicted"/>
<accession>A0A484R3F6</accession>
<feature type="transmembrane region" description="Helical" evidence="1">
    <location>
        <begin position="35"/>
        <end position="57"/>
    </location>
</feature>
<keyword evidence="1" id="KW-1133">Transmembrane helix</keyword>
<gene>
    <name evidence="2" type="ORF">ANT2_1680</name>
    <name evidence="3" type="ORF">ANT3_1682</name>
</gene>
<evidence type="ECO:0000313" key="3">
    <source>
        <dbReference type="EMBL" id="VFR58159.1"/>
    </source>
</evidence>
<evidence type="ECO:0000313" key="2">
    <source>
        <dbReference type="EMBL" id="VFR43680.1"/>
    </source>
</evidence>
<protein>
    <submittedName>
        <fullName evidence="2">Transport protein</fullName>
    </submittedName>
</protein>
<evidence type="ECO:0000256" key="1">
    <source>
        <dbReference type="SAM" id="Phobius"/>
    </source>
</evidence>
<keyword evidence="1" id="KW-0472">Membrane</keyword>
<reference evidence="2" key="1">
    <citation type="submission" date="2019-03" db="EMBL/GenBank/DDBJ databases">
        <authorList>
            <person name="Danneels B."/>
        </authorList>
    </citation>
    <scope>NUCLEOTIDE SEQUENCE</scope>
</reference>
<dbReference type="AlphaFoldDB" id="A0A484R3F6"/>
<organism evidence="2">
    <name type="scientific">plant metagenome</name>
    <dbReference type="NCBI Taxonomy" id="1297885"/>
    <lineage>
        <taxon>unclassified sequences</taxon>
        <taxon>metagenomes</taxon>
        <taxon>organismal metagenomes</taxon>
    </lineage>
</organism>
<feature type="transmembrane region" description="Helical" evidence="1">
    <location>
        <begin position="9"/>
        <end position="29"/>
    </location>
</feature>
<sequence length="58" mass="5580">MAVALNESALYLGSALGAAGGGLMLAVQWPAWSLAAGAAVVAALGALLQAACLRGLAR</sequence>
<keyword evidence="1" id="KW-0812">Transmembrane</keyword>
<dbReference type="EMBL" id="CAADIG010000015">
    <property type="protein sequence ID" value="VFR43680.1"/>
    <property type="molecule type" value="Genomic_DNA"/>
</dbReference>